<dbReference type="Proteomes" id="UP000001194">
    <property type="component" value="Unassembled WGS sequence"/>
</dbReference>
<evidence type="ECO:0000313" key="2">
    <source>
        <dbReference type="EMBL" id="EDR13102.1"/>
    </source>
</evidence>
<keyword evidence="1" id="KW-1133">Transmembrane helix</keyword>
<name>B0CWP2_LACBS</name>
<keyword evidence="1" id="KW-0472">Membrane</keyword>
<dbReference type="HOGENOM" id="CLU_3106785_0_0_1"/>
<gene>
    <name evidence="2" type="ORF">LACBIDRAFT_308569</name>
</gene>
<dbReference type="RefSeq" id="XP_001875600.1">
    <property type="nucleotide sequence ID" value="XM_001875565.1"/>
</dbReference>
<evidence type="ECO:0000313" key="3">
    <source>
        <dbReference type="Proteomes" id="UP000001194"/>
    </source>
</evidence>
<sequence>MVCTFIEYFIRNFRCFHCFFHNQSSVISINISLTMSGVFIASIIFNGVRFH</sequence>
<accession>B0CWP2</accession>
<reference evidence="2 3" key="1">
    <citation type="journal article" date="2008" name="Nature">
        <title>The genome of Laccaria bicolor provides insights into mycorrhizal symbiosis.</title>
        <authorList>
            <person name="Martin F."/>
            <person name="Aerts A."/>
            <person name="Ahren D."/>
            <person name="Brun A."/>
            <person name="Danchin E.G.J."/>
            <person name="Duchaussoy F."/>
            <person name="Gibon J."/>
            <person name="Kohler A."/>
            <person name="Lindquist E."/>
            <person name="Pereda V."/>
            <person name="Salamov A."/>
            <person name="Shapiro H.J."/>
            <person name="Wuyts J."/>
            <person name="Blaudez D."/>
            <person name="Buee M."/>
            <person name="Brokstein P."/>
            <person name="Canbaeck B."/>
            <person name="Cohen D."/>
            <person name="Courty P.E."/>
            <person name="Coutinho P.M."/>
            <person name="Delaruelle C."/>
            <person name="Detter J.C."/>
            <person name="Deveau A."/>
            <person name="DiFazio S."/>
            <person name="Duplessis S."/>
            <person name="Fraissinet-Tachet L."/>
            <person name="Lucic E."/>
            <person name="Frey-Klett P."/>
            <person name="Fourrey C."/>
            <person name="Feussner I."/>
            <person name="Gay G."/>
            <person name="Grimwood J."/>
            <person name="Hoegger P.J."/>
            <person name="Jain P."/>
            <person name="Kilaru S."/>
            <person name="Labbe J."/>
            <person name="Lin Y.C."/>
            <person name="Legue V."/>
            <person name="Le Tacon F."/>
            <person name="Marmeisse R."/>
            <person name="Melayah D."/>
            <person name="Montanini B."/>
            <person name="Muratet M."/>
            <person name="Nehls U."/>
            <person name="Niculita-Hirzel H."/>
            <person name="Oudot-Le Secq M.P."/>
            <person name="Peter M."/>
            <person name="Quesneville H."/>
            <person name="Rajashekar B."/>
            <person name="Reich M."/>
            <person name="Rouhier N."/>
            <person name="Schmutz J."/>
            <person name="Yin T."/>
            <person name="Chalot M."/>
            <person name="Henrissat B."/>
            <person name="Kuees U."/>
            <person name="Lucas S."/>
            <person name="Van de Peer Y."/>
            <person name="Podila G.K."/>
            <person name="Polle A."/>
            <person name="Pukkila P.J."/>
            <person name="Richardson P.M."/>
            <person name="Rouze P."/>
            <person name="Sanders I.R."/>
            <person name="Stajich J.E."/>
            <person name="Tunlid A."/>
            <person name="Tuskan G."/>
            <person name="Grigoriev I.V."/>
        </authorList>
    </citation>
    <scope>NUCLEOTIDE SEQUENCE [LARGE SCALE GENOMIC DNA]</scope>
    <source>
        <strain evidence="3">S238N-H82 / ATCC MYA-4686</strain>
    </source>
</reference>
<dbReference type="AlphaFoldDB" id="B0CWP2"/>
<keyword evidence="3" id="KW-1185">Reference proteome</keyword>
<dbReference type="InParanoid" id="B0CWP2"/>
<feature type="transmembrane region" description="Helical" evidence="1">
    <location>
        <begin position="26"/>
        <end position="48"/>
    </location>
</feature>
<keyword evidence="1" id="KW-0812">Transmembrane</keyword>
<protein>
    <submittedName>
        <fullName evidence="2">Predicted protein</fullName>
    </submittedName>
</protein>
<proteinExistence type="predicted"/>
<organism evidence="3">
    <name type="scientific">Laccaria bicolor (strain S238N-H82 / ATCC MYA-4686)</name>
    <name type="common">Bicoloured deceiver</name>
    <name type="synonym">Laccaria laccata var. bicolor</name>
    <dbReference type="NCBI Taxonomy" id="486041"/>
    <lineage>
        <taxon>Eukaryota</taxon>
        <taxon>Fungi</taxon>
        <taxon>Dikarya</taxon>
        <taxon>Basidiomycota</taxon>
        <taxon>Agaricomycotina</taxon>
        <taxon>Agaricomycetes</taxon>
        <taxon>Agaricomycetidae</taxon>
        <taxon>Agaricales</taxon>
        <taxon>Agaricineae</taxon>
        <taxon>Hydnangiaceae</taxon>
        <taxon>Laccaria</taxon>
    </lineage>
</organism>
<dbReference type="KEGG" id="lbc:LACBIDRAFT_308569"/>
<dbReference type="EMBL" id="DS547093">
    <property type="protein sequence ID" value="EDR13102.1"/>
    <property type="molecule type" value="Genomic_DNA"/>
</dbReference>
<evidence type="ECO:0000256" key="1">
    <source>
        <dbReference type="SAM" id="Phobius"/>
    </source>
</evidence>
<dbReference type="GeneID" id="6071358"/>